<name>G7YUD9_CLOSI</name>
<accession>G7YUD9</accession>
<organism evidence="1 2">
    <name type="scientific">Clonorchis sinensis</name>
    <name type="common">Chinese liver fluke</name>
    <dbReference type="NCBI Taxonomy" id="79923"/>
    <lineage>
        <taxon>Eukaryota</taxon>
        <taxon>Metazoa</taxon>
        <taxon>Spiralia</taxon>
        <taxon>Lophotrochozoa</taxon>
        <taxon>Platyhelminthes</taxon>
        <taxon>Trematoda</taxon>
        <taxon>Digenea</taxon>
        <taxon>Opisthorchiida</taxon>
        <taxon>Opisthorchiata</taxon>
        <taxon>Opisthorchiidae</taxon>
        <taxon>Clonorchis</taxon>
    </lineage>
</organism>
<evidence type="ECO:0000313" key="1">
    <source>
        <dbReference type="EMBL" id="GAA56569.1"/>
    </source>
</evidence>
<dbReference type="Proteomes" id="UP000008909">
    <property type="component" value="Unassembled WGS sequence"/>
</dbReference>
<dbReference type="EMBL" id="DF144296">
    <property type="protein sequence ID" value="GAA56569.1"/>
    <property type="molecule type" value="Genomic_DNA"/>
</dbReference>
<gene>
    <name evidence="1" type="ORF">CLF_111117</name>
</gene>
<sequence>MTVPAFLETTIFVIVYFAKPSLSDLTAFNTSVVTVINIHVIIGYSIDCHALISISRTSITGKSVLRPLESCNYLLTSENAIPVTDRSQSIPLEETLQICRNGVSFGLWHQPSNVPVSCRMHISHVEHLRTITDDQMQRLYKSERCCFNWLNHIQSEKKFRKLDTKAVGVRICKTTDLRMIGFPGLLDAAIAEDATATVELPYIRNFNRNKCRLVAADYKYLVVPRGANMESLGGFISSVGLLLCVRISANWNDVALLHSVLRVEQAALTDVHVHGDRDSRTVEIRLREHGTEPTTMRSPNIALGLIIYCPKPPARTPRISAPFQRIFVHLNSSAFFVF</sequence>
<evidence type="ECO:0000313" key="2">
    <source>
        <dbReference type="Proteomes" id="UP000008909"/>
    </source>
</evidence>
<reference key="2">
    <citation type="submission" date="2011-10" db="EMBL/GenBank/DDBJ databases">
        <title>The genome and transcriptome sequence of Clonorchis sinensis provide insights into the carcinogenic liver fluke.</title>
        <authorList>
            <person name="Wang X."/>
            <person name="Huang Y."/>
            <person name="Chen W."/>
            <person name="Liu H."/>
            <person name="Guo L."/>
            <person name="Chen Y."/>
            <person name="Luo F."/>
            <person name="Zhou W."/>
            <person name="Sun J."/>
            <person name="Mao Q."/>
            <person name="Liang P."/>
            <person name="Zhou C."/>
            <person name="Tian Y."/>
            <person name="Men J."/>
            <person name="Lv X."/>
            <person name="Huang L."/>
            <person name="Zhou J."/>
            <person name="Hu Y."/>
            <person name="Li R."/>
            <person name="Zhang F."/>
            <person name="Lei H."/>
            <person name="Li X."/>
            <person name="Hu X."/>
            <person name="Liang C."/>
            <person name="Xu J."/>
            <person name="Wu Z."/>
            <person name="Yu X."/>
        </authorList>
    </citation>
    <scope>NUCLEOTIDE SEQUENCE</scope>
    <source>
        <strain>Henan</strain>
    </source>
</reference>
<protein>
    <submittedName>
        <fullName evidence="1">Uncharacterized protein</fullName>
    </submittedName>
</protein>
<reference evidence="1" key="1">
    <citation type="journal article" date="2011" name="Genome Biol.">
        <title>The draft genome of the carcinogenic human liver fluke Clonorchis sinensis.</title>
        <authorList>
            <person name="Wang X."/>
            <person name="Chen W."/>
            <person name="Huang Y."/>
            <person name="Sun J."/>
            <person name="Men J."/>
            <person name="Liu H."/>
            <person name="Luo F."/>
            <person name="Guo L."/>
            <person name="Lv X."/>
            <person name="Deng C."/>
            <person name="Zhou C."/>
            <person name="Fan Y."/>
            <person name="Li X."/>
            <person name="Huang L."/>
            <person name="Hu Y."/>
            <person name="Liang C."/>
            <person name="Hu X."/>
            <person name="Xu J."/>
            <person name="Yu X."/>
        </authorList>
    </citation>
    <scope>NUCLEOTIDE SEQUENCE [LARGE SCALE GENOMIC DNA]</scope>
    <source>
        <strain evidence="1">Henan</strain>
    </source>
</reference>
<keyword evidence="2" id="KW-1185">Reference proteome</keyword>
<proteinExistence type="predicted"/>
<dbReference type="AlphaFoldDB" id="G7YUD9"/>